<sequence>MWNWFGGAAAQKRKDSPKNAILGLRSQLDMLQKREKHLQNQVDEQDAIARKNVSTNKNAAKAALRRKKGHEHSLEQTLSQITTLEQQINAIESANINRETLAAMEKASQAMGDIHRNLTPEKVDDIMEKLRDQNALSEEIVNAIGNSSLNDAIDDEALEDELDQLQQEQLDEQILKTGNVPVSDAVHKMPTAVTTEPVSNKKQAIEEDDEEAEFRKLQAEMAM</sequence>
<name>A0A8K0SZ66_9HYPO</name>
<dbReference type="AlphaFoldDB" id="A0A8K0SZ66"/>
<feature type="coiled-coil region" evidence="6">
    <location>
        <begin position="21"/>
        <end position="48"/>
    </location>
</feature>
<evidence type="ECO:0000256" key="4">
    <source>
        <dbReference type="ARBA" id="ARBA00040017"/>
    </source>
</evidence>
<comment type="subcellular location">
    <subcellularLocation>
        <location evidence="1">Endosome</location>
    </subcellularLocation>
</comment>
<dbReference type="OrthoDB" id="5592979at2759"/>
<evidence type="ECO:0000313" key="9">
    <source>
        <dbReference type="Proteomes" id="UP000813444"/>
    </source>
</evidence>
<dbReference type="GO" id="GO:0009898">
    <property type="term" value="C:cytoplasmic side of plasma membrane"/>
    <property type="evidence" value="ECO:0007669"/>
    <property type="project" value="TreeGrafter"/>
</dbReference>
<evidence type="ECO:0000256" key="2">
    <source>
        <dbReference type="ARBA" id="ARBA00006190"/>
    </source>
</evidence>
<proteinExistence type="inferred from homology"/>
<organism evidence="8 9">
    <name type="scientific">Stachybotrys elegans</name>
    <dbReference type="NCBI Taxonomy" id="80388"/>
    <lineage>
        <taxon>Eukaryota</taxon>
        <taxon>Fungi</taxon>
        <taxon>Dikarya</taxon>
        <taxon>Ascomycota</taxon>
        <taxon>Pezizomycotina</taxon>
        <taxon>Sordariomycetes</taxon>
        <taxon>Hypocreomycetidae</taxon>
        <taxon>Hypocreales</taxon>
        <taxon>Stachybotryaceae</taxon>
        <taxon>Stachybotrys</taxon>
    </lineage>
</organism>
<dbReference type="InterPro" id="IPR005024">
    <property type="entry name" value="Snf7_fam"/>
</dbReference>
<keyword evidence="6" id="KW-0175">Coiled coil</keyword>
<protein>
    <recommendedName>
        <fullName evidence="4">Vacuolar-sorting protein SNF7</fullName>
    </recommendedName>
    <alternativeName>
        <fullName evidence="5">Vacuolar protein-sorting-associated protein 32</fullName>
    </alternativeName>
</protein>
<dbReference type="EMBL" id="JAGPNK010000002">
    <property type="protein sequence ID" value="KAH7325941.1"/>
    <property type="molecule type" value="Genomic_DNA"/>
</dbReference>
<evidence type="ECO:0000256" key="7">
    <source>
        <dbReference type="SAM" id="MobiDB-lite"/>
    </source>
</evidence>
<keyword evidence="3" id="KW-0967">Endosome</keyword>
<dbReference type="GO" id="GO:0000815">
    <property type="term" value="C:ESCRT III complex"/>
    <property type="evidence" value="ECO:0007669"/>
    <property type="project" value="TreeGrafter"/>
</dbReference>
<evidence type="ECO:0000256" key="3">
    <source>
        <dbReference type="ARBA" id="ARBA00022753"/>
    </source>
</evidence>
<dbReference type="PANTHER" id="PTHR22761">
    <property type="entry name" value="CHARGED MULTIVESICULAR BODY PROTEIN"/>
    <property type="match status" value="1"/>
</dbReference>
<comment type="caution">
    <text evidence="8">The sequence shown here is derived from an EMBL/GenBank/DDBJ whole genome shotgun (WGS) entry which is preliminary data.</text>
</comment>
<feature type="region of interest" description="Disordered" evidence="7">
    <location>
        <begin position="189"/>
        <end position="211"/>
    </location>
</feature>
<dbReference type="GO" id="GO:0005771">
    <property type="term" value="C:multivesicular body"/>
    <property type="evidence" value="ECO:0007669"/>
    <property type="project" value="TreeGrafter"/>
</dbReference>
<accession>A0A8K0SZ66</accession>
<dbReference type="PANTHER" id="PTHR22761:SF10">
    <property type="entry name" value="GH13992P"/>
    <property type="match status" value="1"/>
</dbReference>
<dbReference type="GO" id="GO:0032511">
    <property type="term" value="P:late endosome to vacuole transport via multivesicular body sorting pathway"/>
    <property type="evidence" value="ECO:0007669"/>
    <property type="project" value="TreeGrafter"/>
</dbReference>
<dbReference type="Pfam" id="PF03357">
    <property type="entry name" value="Snf7"/>
    <property type="match status" value="1"/>
</dbReference>
<dbReference type="Proteomes" id="UP000813444">
    <property type="component" value="Unassembled WGS sequence"/>
</dbReference>
<evidence type="ECO:0000256" key="1">
    <source>
        <dbReference type="ARBA" id="ARBA00004177"/>
    </source>
</evidence>
<comment type="similarity">
    <text evidence="2">Belongs to the SNF7 family.</text>
</comment>
<reference evidence="8" key="1">
    <citation type="journal article" date="2021" name="Nat. Commun.">
        <title>Genetic determinants of endophytism in the Arabidopsis root mycobiome.</title>
        <authorList>
            <person name="Mesny F."/>
            <person name="Miyauchi S."/>
            <person name="Thiergart T."/>
            <person name="Pickel B."/>
            <person name="Atanasova L."/>
            <person name="Karlsson M."/>
            <person name="Huettel B."/>
            <person name="Barry K.W."/>
            <person name="Haridas S."/>
            <person name="Chen C."/>
            <person name="Bauer D."/>
            <person name="Andreopoulos W."/>
            <person name="Pangilinan J."/>
            <person name="LaButti K."/>
            <person name="Riley R."/>
            <person name="Lipzen A."/>
            <person name="Clum A."/>
            <person name="Drula E."/>
            <person name="Henrissat B."/>
            <person name="Kohler A."/>
            <person name="Grigoriev I.V."/>
            <person name="Martin F.M."/>
            <person name="Hacquard S."/>
        </authorList>
    </citation>
    <scope>NUCLEOTIDE SEQUENCE</scope>
    <source>
        <strain evidence="8">MPI-CAGE-CH-0235</strain>
    </source>
</reference>
<dbReference type="GO" id="GO:0006900">
    <property type="term" value="P:vesicle budding from membrane"/>
    <property type="evidence" value="ECO:0007669"/>
    <property type="project" value="TreeGrafter"/>
</dbReference>
<dbReference type="Gene3D" id="1.10.287.1060">
    <property type="entry name" value="ESAT-6-like"/>
    <property type="match status" value="1"/>
</dbReference>
<feature type="compositionally biased region" description="Polar residues" evidence="7">
    <location>
        <begin position="192"/>
        <end position="202"/>
    </location>
</feature>
<evidence type="ECO:0000256" key="6">
    <source>
        <dbReference type="SAM" id="Coils"/>
    </source>
</evidence>
<evidence type="ECO:0000313" key="8">
    <source>
        <dbReference type="EMBL" id="KAH7325941.1"/>
    </source>
</evidence>
<evidence type="ECO:0000256" key="5">
    <source>
        <dbReference type="ARBA" id="ARBA00042586"/>
    </source>
</evidence>
<gene>
    <name evidence="8" type="ORF">B0I35DRAFT_474663</name>
</gene>
<keyword evidence="9" id="KW-1185">Reference proteome</keyword>